<feature type="region of interest" description="Disordered" evidence="1">
    <location>
        <begin position="54"/>
        <end position="73"/>
    </location>
</feature>
<dbReference type="PANTHER" id="PTHR33783">
    <property type="entry name" value="PROTEIN HAIKU1"/>
    <property type="match status" value="1"/>
</dbReference>
<keyword evidence="4" id="KW-1185">Reference proteome</keyword>
<dbReference type="InterPro" id="IPR008889">
    <property type="entry name" value="VQ"/>
</dbReference>
<accession>A0ABP0T9P4</accession>
<evidence type="ECO:0000313" key="3">
    <source>
        <dbReference type="EMBL" id="CAK9190430.1"/>
    </source>
</evidence>
<dbReference type="Proteomes" id="UP001497512">
    <property type="component" value="Chromosome 1"/>
</dbReference>
<evidence type="ECO:0000256" key="1">
    <source>
        <dbReference type="SAM" id="MobiDB-lite"/>
    </source>
</evidence>
<protein>
    <recommendedName>
        <fullName evidence="2">VQ domain-containing protein</fullName>
    </recommendedName>
</protein>
<evidence type="ECO:0000313" key="4">
    <source>
        <dbReference type="Proteomes" id="UP001497512"/>
    </source>
</evidence>
<proteinExistence type="predicted"/>
<name>A0ABP0T9P4_9BRYO</name>
<dbReference type="InterPro" id="IPR039612">
    <property type="entry name" value="VQ_5/9/14"/>
</dbReference>
<dbReference type="PANTHER" id="PTHR33783:SF1">
    <property type="entry name" value="PROTEIN HAIKU1"/>
    <property type="match status" value="1"/>
</dbReference>
<gene>
    <name evidence="3" type="ORF">CSSPTR1EN2_LOCUS886</name>
</gene>
<feature type="compositionally biased region" description="Polar residues" evidence="1">
    <location>
        <begin position="143"/>
        <end position="155"/>
    </location>
</feature>
<feature type="domain" description="VQ" evidence="2">
    <location>
        <begin position="68"/>
        <end position="93"/>
    </location>
</feature>
<dbReference type="EMBL" id="OZ019893">
    <property type="protein sequence ID" value="CAK9190430.1"/>
    <property type="molecule type" value="Genomic_DNA"/>
</dbReference>
<sequence>MGKGMSGPMAMDVSGRGTGKVVVDGSRGRSGGGGGGGPPPLAVNKASSKIAKGIRKPMVQQQQQQLRAAPQIYKTAPSDFRSLVQQLTGTSSSSASSGSGSLVLDQQQQQQQQRPGPGPVVPTKPAVSRLQRIAPPPLRPTFAYTSSIPQQQPRNTAATSSLPSLTTSSAAPPGFSSLPFGGGGGFSPPQNSVQKLSPFPVSPLSFSPLPVLTPSDQVWASSLSSLESPKAAAQQQHQLVESSVQEAEGNNVRLKSSSAAADAAALLPPSPPPLVAPIPSRFPAPLSPKFSIPFGLPSPTGLGISSSCFGMFGMSSSTFSPTTLGSFTMDASFSFPEPDKSSISGPTLS</sequence>
<evidence type="ECO:0000259" key="2">
    <source>
        <dbReference type="Pfam" id="PF05678"/>
    </source>
</evidence>
<feature type="compositionally biased region" description="Low complexity" evidence="1">
    <location>
        <begin position="88"/>
        <end position="113"/>
    </location>
</feature>
<feature type="region of interest" description="Disordered" evidence="1">
    <location>
        <begin position="84"/>
        <end position="194"/>
    </location>
</feature>
<organism evidence="3 4">
    <name type="scientific">Sphagnum troendelagicum</name>
    <dbReference type="NCBI Taxonomy" id="128251"/>
    <lineage>
        <taxon>Eukaryota</taxon>
        <taxon>Viridiplantae</taxon>
        <taxon>Streptophyta</taxon>
        <taxon>Embryophyta</taxon>
        <taxon>Bryophyta</taxon>
        <taxon>Sphagnophytina</taxon>
        <taxon>Sphagnopsida</taxon>
        <taxon>Sphagnales</taxon>
        <taxon>Sphagnaceae</taxon>
        <taxon>Sphagnum</taxon>
    </lineage>
</organism>
<dbReference type="Pfam" id="PF05678">
    <property type="entry name" value="VQ"/>
    <property type="match status" value="1"/>
</dbReference>
<reference evidence="3 4" key="1">
    <citation type="submission" date="2024-02" db="EMBL/GenBank/DDBJ databases">
        <authorList>
            <consortium name="ELIXIR-Norway"/>
            <consortium name="Elixir Norway"/>
        </authorList>
    </citation>
    <scope>NUCLEOTIDE SEQUENCE [LARGE SCALE GENOMIC DNA]</scope>
</reference>
<feature type="compositionally biased region" description="Low complexity" evidence="1">
    <location>
        <begin position="156"/>
        <end position="179"/>
    </location>
</feature>
<feature type="region of interest" description="Disordered" evidence="1">
    <location>
        <begin position="1"/>
        <end position="49"/>
    </location>
</feature>